<gene>
    <name evidence="1" type="ORF">CIT25_01300</name>
</gene>
<comment type="caution">
    <text evidence="1">The sequence shown here is derived from an EMBL/GenBank/DDBJ whole genome shotgun (WGS) entry which is preliminary data.</text>
</comment>
<keyword evidence="2" id="KW-1185">Reference proteome</keyword>
<evidence type="ECO:0000313" key="2">
    <source>
        <dbReference type="Proteomes" id="UP000216215"/>
    </source>
</evidence>
<reference evidence="2" key="1">
    <citation type="submission" date="2017-08" db="EMBL/GenBank/DDBJ databases">
        <title>Mesorhizobium wenxinae sp. nov., a novel rhizobial species isolated from root nodules of chickpea (Cicer arietinum L.).</title>
        <authorList>
            <person name="Zhang J."/>
        </authorList>
    </citation>
    <scope>NUCLEOTIDE SEQUENCE [LARGE SCALE GENOMIC DNA]</scope>
    <source>
        <strain evidence="2">USDA 3392</strain>
    </source>
</reference>
<dbReference type="EMBL" id="NPKI01000002">
    <property type="protein sequence ID" value="PAQ04157.1"/>
    <property type="molecule type" value="Genomic_DNA"/>
</dbReference>
<dbReference type="AlphaFoldDB" id="A0AB36RGX5"/>
<dbReference type="Proteomes" id="UP000216215">
    <property type="component" value="Unassembled WGS sequence"/>
</dbReference>
<organism evidence="1 2">
    <name type="scientific">Mesorhizobium mediterraneum</name>
    <dbReference type="NCBI Taxonomy" id="43617"/>
    <lineage>
        <taxon>Bacteria</taxon>
        <taxon>Pseudomonadati</taxon>
        <taxon>Pseudomonadota</taxon>
        <taxon>Alphaproteobacteria</taxon>
        <taxon>Hyphomicrobiales</taxon>
        <taxon>Phyllobacteriaceae</taxon>
        <taxon>Mesorhizobium</taxon>
    </lineage>
</organism>
<dbReference type="RefSeq" id="WP_095482765.1">
    <property type="nucleotide sequence ID" value="NZ_CP088151.1"/>
</dbReference>
<evidence type="ECO:0000313" key="1">
    <source>
        <dbReference type="EMBL" id="PAQ04157.1"/>
    </source>
</evidence>
<protein>
    <submittedName>
        <fullName evidence="1">Uncharacterized protein</fullName>
    </submittedName>
</protein>
<name>A0AB36RGX5_9HYPH</name>
<proteinExistence type="predicted"/>
<sequence>MPADAKARTVVPGPYAGVAMDMMNSFGKIAAPTLPRTDFNYETECKTALAPLVDGLLDAVESAGWDRRKAAFTLMFLSAQRLGAGKGGGDDCGADA</sequence>
<accession>A0AB36RGX5</accession>